<reference evidence="3" key="1">
    <citation type="submission" date="2022-03" db="EMBL/GenBank/DDBJ databases">
        <authorList>
            <person name="Santos J.D.N."/>
            <person name="Kallscheuer N."/>
            <person name="Jogler C."/>
            <person name="Lage O.M."/>
        </authorList>
    </citation>
    <scope>NUCLEOTIDE SEQUENCE</scope>
    <source>
        <strain evidence="3">M600PL45_2</strain>
    </source>
</reference>
<feature type="region of interest" description="Disordered" evidence="1">
    <location>
        <begin position="1"/>
        <end position="25"/>
    </location>
</feature>
<name>A0ABS9SWE8_9ACTN</name>
<reference evidence="3" key="2">
    <citation type="journal article" date="2023" name="Int. J. Syst. Evol. Microbiol.">
        <title>Streptomyces marispadix sp. nov., isolated from marine beach sediment of the Northern Coast of Portugal.</title>
        <authorList>
            <person name="dos Santos J.D.N."/>
            <person name="Vitorino I.R."/>
            <person name="Kallscheuer N."/>
            <person name="Srivastava A."/>
            <person name="Krautwurst S."/>
            <person name="Marz M."/>
            <person name="Jogler C."/>
            <person name="Lobo Da Cunha A."/>
            <person name="Catita J."/>
            <person name="Goncalves H."/>
            <person name="Gonzalez I."/>
            <person name="Reyes F."/>
            <person name="Lage O.M."/>
        </authorList>
    </citation>
    <scope>NUCLEOTIDE SEQUENCE</scope>
    <source>
        <strain evidence="3">M600PL45_2</strain>
    </source>
</reference>
<keyword evidence="2" id="KW-0472">Membrane</keyword>
<sequence>MAEHSEGRPDGGGSTASPVFVDSSGGRRRRWRRLGWALGAAGGGYALVLAVSMIGGNSDAPWGVLIPGSGDGSGAARVVPEPAGDDGKSTPGAATGRSSGEPAPGVSAPAAVTRFVDEARVPRKSPQPAPGARASAGSDPERTPARGNEGGTTTGGTGGATPTPGNPPAEPTGGVATGSTGAPTEPGTEPTSEPTASSGPSPQGGLLDRIVDQLAGPATAGRE</sequence>
<evidence type="ECO:0000256" key="1">
    <source>
        <dbReference type="SAM" id="MobiDB-lite"/>
    </source>
</evidence>
<keyword evidence="2" id="KW-0812">Transmembrane</keyword>
<keyword evidence="4" id="KW-1185">Reference proteome</keyword>
<feature type="region of interest" description="Disordered" evidence="1">
    <location>
        <begin position="68"/>
        <end position="223"/>
    </location>
</feature>
<protein>
    <recommendedName>
        <fullName evidence="5">Translation initiation factor IF-2</fullName>
    </recommendedName>
</protein>
<comment type="caution">
    <text evidence="3">The sequence shown here is derived from an EMBL/GenBank/DDBJ whole genome shotgun (WGS) entry which is preliminary data.</text>
</comment>
<accession>A0ABS9SWE8</accession>
<evidence type="ECO:0000256" key="2">
    <source>
        <dbReference type="SAM" id="Phobius"/>
    </source>
</evidence>
<keyword evidence="2" id="KW-1133">Transmembrane helix</keyword>
<proteinExistence type="predicted"/>
<organism evidence="3 4">
    <name type="scientific">Streptomyces marispadix</name>
    <dbReference type="NCBI Taxonomy" id="2922868"/>
    <lineage>
        <taxon>Bacteria</taxon>
        <taxon>Bacillati</taxon>
        <taxon>Actinomycetota</taxon>
        <taxon>Actinomycetes</taxon>
        <taxon>Kitasatosporales</taxon>
        <taxon>Streptomycetaceae</taxon>
        <taxon>Streptomyces</taxon>
    </lineage>
</organism>
<feature type="transmembrane region" description="Helical" evidence="2">
    <location>
        <begin position="34"/>
        <end position="55"/>
    </location>
</feature>
<gene>
    <name evidence="3" type="ORF">MMA15_09135</name>
</gene>
<evidence type="ECO:0000313" key="3">
    <source>
        <dbReference type="EMBL" id="MCH6160570.1"/>
    </source>
</evidence>
<evidence type="ECO:0008006" key="5">
    <source>
        <dbReference type="Google" id="ProtNLM"/>
    </source>
</evidence>
<dbReference type="RefSeq" id="WP_241058621.1">
    <property type="nucleotide sequence ID" value="NZ_JAKWJU010000002.1"/>
</dbReference>
<dbReference type="Proteomes" id="UP001166784">
    <property type="component" value="Unassembled WGS sequence"/>
</dbReference>
<evidence type="ECO:0000313" key="4">
    <source>
        <dbReference type="Proteomes" id="UP001166784"/>
    </source>
</evidence>
<feature type="compositionally biased region" description="Low complexity" evidence="1">
    <location>
        <begin position="171"/>
        <end position="201"/>
    </location>
</feature>
<feature type="compositionally biased region" description="Gly residues" evidence="1">
    <location>
        <begin position="148"/>
        <end position="159"/>
    </location>
</feature>
<dbReference type="EMBL" id="JAKWJU010000002">
    <property type="protein sequence ID" value="MCH6160570.1"/>
    <property type="molecule type" value="Genomic_DNA"/>
</dbReference>